<sequence>MYGTLCAIDSKISNFTKKDIEILQKFSNLFTYVIELEKKVHYDSLTELYSRNYLYDNFNYISDKGTLMLLDLDGFKEVNDVHGHHVGDKVLKEVGKRIKEFLDADSLGVRLGGDEFVILIPNLQDDLEIEYKANRILGVLSDWKNFDINISASIGIIKFPYYDEISLENLLKKADNAMYQAKVKGENCFHAFSE</sequence>
<dbReference type="AlphaFoldDB" id="A0A6A8DDZ3"/>
<keyword evidence="3" id="KW-1185">Reference proteome</keyword>
<dbReference type="EMBL" id="WJNG01000003">
    <property type="protein sequence ID" value="MRH42059.1"/>
    <property type="molecule type" value="Genomic_DNA"/>
</dbReference>
<organism evidence="2 3">
    <name type="scientific">Aquibacillus halophilus</name>
    <dbReference type="NCBI Taxonomy" id="930132"/>
    <lineage>
        <taxon>Bacteria</taxon>
        <taxon>Bacillati</taxon>
        <taxon>Bacillota</taxon>
        <taxon>Bacilli</taxon>
        <taxon>Bacillales</taxon>
        <taxon>Bacillaceae</taxon>
        <taxon>Aquibacillus</taxon>
    </lineage>
</organism>
<comment type="caution">
    <text evidence="2">The sequence shown here is derived from an EMBL/GenBank/DDBJ whole genome shotgun (WGS) entry which is preliminary data.</text>
</comment>
<dbReference type="InterPro" id="IPR000160">
    <property type="entry name" value="GGDEF_dom"/>
</dbReference>
<dbReference type="Pfam" id="PF00990">
    <property type="entry name" value="GGDEF"/>
    <property type="match status" value="1"/>
</dbReference>
<feature type="domain" description="GGDEF" evidence="1">
    <location>
        <begin position="63"/>
        <end position="194"/>
    </location>
</feature>
<proteinExistence type="predicted"/>
<dbReference type="PROSITE" id="PS50887">
    <property type="entry name" value="GGDEF"/>
    <property type="match status" value="1"/>
</dbReference>
<dbReference type="SUPFAM" id="SSF55073">
    <property type="entry name" value="Nucleotide cyclase"/>
    <property type="match status" value="1"/>
</dbReference>
<dbReference type="InterPro" id="IPR029787">
    <property type="entry name" value="Nucleotide_cyclase"/>
</dbReference>
<dbReference type="CDD" id="cd01949">
    <property type="entry name" value="GGDEF"/>
    <property type="match status" value="1"/>
</dbReference>
<dbReference type="InterPro" id="IPR052163">
    <property type="entry name" value="DGC-Regulatory_Protein"/>
</dbReference>
<evidence type="ECO:0000313" key="2">
    <source>
        <dbReference type="EMBL" id="MRH42059.1"/>
    </source>
</evidence>
<dbReference type="PANTHER" id="PTHR46663:SF2">
    <property type="entry name" value="GGDEF DOMAIN-CONTAINING PROTEIN"/>
    <property type="match status" value="1"/>
</dbReference>
<dbReference type="InterPro" id="IPR043128">
    <property type="entry name" value="Rev_trsase/Diguanyl_cyclase"/>
</dbReference>
<dbReference type="OrthoDB" id="9759607at2"/>
<dbReference type="Gene3D" id="3.30.70.270">
    <property type="match status" value="1"/>
</dbReference>
<accession>A0A6A8DDZ3</accession>
<gene>
    <name evidence="2" type="ORF">GH741_05140</name>
</gene>
<dbReference type="SMART" id="SM00267">
    <property type="entry name" value="GGDEF"/>
    <property type="match status" value="1"/>
</dbReference>
<dbReference type="NCBIfam" id="TIGR00254">
    <property type="entry name" value="GGDEF"/>
    <property type="match status" value="1"/>
</dbReference>
<dbReference type="PANTHER" id="PTHR46663">
    <property type="entry name" value="DIGUANYLATE CYCLASE DGCT-RELATED"/>
    <property type="match status" value="1"/>
</dbReference>
<protein>
    <submittedName>
        <fullName evidence="2">Diguanylate cyclase</fullName>
    </submittedName>
</protein>
<evidence type="ECO:0000313" key="3">
    <source>
        <dbReference type="Proteomes" id="UP000799092"/>
    </source>
</evidence>
<dbReference type="Proteomes" id="UP000799092">
    <property type="component" value="Unassembled WGS sequence"/>
</dbReference>
<reference evidence="2" key="1">
    <citation type="submission" date="2019-11" db="EMBL/GenBank/DDBJ databases">
        <authorList>
            <person name="Li J."/>
        </authorList>
    </citation>
    <scope>NUCLEOTIDE SEQUENCE</scope>
    <source>
        <strain evidence="2">B6B</strain>
    </source>
</reference>
<name>A0A6A8DDZ3_9BACI</name>
<evidence type="ECO:0000259" key="1">
    <source>
        <dbReference type="PROSITE" id="PS50887"/>
    </source>
</evidence>